<dbReference type="KEGG" id="cre:CHLRE_17g746097v5"/>
<gene>
    <name evidence="2" type="ORF">CHLRE_17g746097v5</name>
</gene>
<dbReference type="EMBL" id="CM008978">
    <property type="protein sequence ID" value="PNW71087.1"/>
    <property type="molecule type" value="Genomic_DNA"/>
</dbReference>
<reference evidence="2 3" key="1">
    <citation type="journal article" date="2007" name="Science">
        <title>The Chlamydomonas genome reveals the evolution of key animal and plant functions.</title>
        <authorList>
            <person name="Merchant S.S."/>
            <person name="Prochnik S.E."/>
            <person name="Vallon O."/>
            <person name="Harris E.H."/>
            <person name="Karpowicz S.J."/>
            <person name="Witman G.B."/>
            <person name="Terry A."/>
            <person name="Salamov A."/>
            <person name="Fritz-Laylin L.K."/>
            <person name="Marechal-Drouard L."/>
            <person name="Marshall W.F."/>
            <person name="Qu L.H."/>
            <person name="Nelson D.R."/>
            <person name="Sanderfoot A.A."/>
            <person name="Spalding M.H."/>
            <person name="Kapitonov V.V."/>
            <person name="Ren Q."/>
            <person name="Ferris P."/>
            <person name="Lindquist E."/>
            <person name="Shapiro H."/>
            <person name="Lucas S.M."/>
            <person name="Grimwood J."/>
            <person name="Schmutz J."/>
            <person name="Cardol P."/>
            <person name="Cerutti H."/>
            <person name="Chanfreau G."/>
            <person name="Chen C.L."/>
            <person name="Cognat V."/>
            <person name="Croft M.T."/>
            <person name="Dent R."/>
            <person name="Dutcher S."/>
            <person name="Fernandez E."/>
            <person name="Fukuzawa H."/>
            <person name="Gonzalez-Ballester D."/>
            <person name="Gonzalez-Halphen D."/>
            <person name="Hallmann A."/>
            <person name="Hanikenne M."/>
            <person name="Hippler M."/>
            <person name="Inwood W."/>
            <person name="Jabbari K."/>
            <person name="Kalanon M."/>
            <person name="Kuras R."/>
            <person name="Lefebvre P.A."/>
            <person name="Lemaire S.D."/>
            <person name="Lobanov A.V."/>
            <person name="Lohr M."/>
            <person name="Manuell A."/>
            <person name="Meier I."/>
            <person name="Mets L."/>
            <person name="Mittag M."/>
            <person name="Mittelmeier T."/>
            <person name="Moroney J.V."/>
            <person name="Moseley J."/>
            <person name="Napoli C."/>
            <person name="Nedelcu A.M."/>
            <person name="Niyogi K."/>
            <person name="Novoselov S.V."/>
            <person name="Paulsen I.T."/>
            <person name="Pazour G."/>
            <person name="Purton S."/>
            <person name="Ral J.P."/>
            <person name="Riano-Pachon D.M."/>
            <person name="Riekhof W."/>
            <person name="Rymarquis L."/>
            <person name="Schroda M."/>
            <person name="Stern D."/>
            <person name="Umen J."/>
            <person name="Willows R."/>
            <person name="Wilson N."/>
            <person name="Zimmer S.L."/>
            <person name="Allmer J."/>
            <person name="Balk J."/>
            <person name="Bisova K."/>
            <person name="Chen C.J."/>
            <person name="Elias M."/>
            <person name="Gendler K."/>
            <person name="Hauser C."/>
            <person name="Lamb M.R."/>
            <person name="Ledford H."/>
            <person name="Long J.C."/>
            <person name="Minagawa J."/>
            <person name="Page M.D."/>
            <person name="Pan J."/>
            <person name="Pootakham W."/>
            <person name="Roje S."/>
            <person name="Rose A."/>
            <person name="Stahlberg E."/>
            <person name="Terauchi A.M."/>
            <person name="Yang P."/>
            <person name="Ball S."/>
            <person name="Bowler C."/>
            <person name="Dieckmann C.L."/>
            <person name="Gladyshev V.N."/>
            <person name="Green P."/>
            <person name="Jorgensen R."/>
            <person name="Mayfield S."/>
            <person name="Mueller-Roeber B."/>
            <person name="Rajamani S."/>
            <person name="Sayre R.T."/>
            <person name="Brokstein P."/>
            <person name="Dubchak I."/>
            <person name="Goodstein D."/>
            <person name="Hornick L."/>
            <person name="Huang Y.W."/>
            <person name="Jhaveri J."/>
            <person name="Luo Y."/>
            <person name="Martinez D."/>
            <person name="Ngau W.C."/>
            <person name="Otillar B."/>
            <person name="Poliakov A."/>
            <person name="Porter A."/>
            <person name="Szajkowski L."/>
            <person name="Werner G."/>
            <person name="Zhou K."/>
            <person name="Grigoriev I.V."/>
            <person name="Rokhsar D.S."/>
            <person name="Grossman A.R."/>
        </authorList>
    </citation>
    <scope>NUCLEOTIDE SEQUENCE [LARGE SCALE GENOMIC DNA]</scope>
    <source>
        <strain evidence="3">CC-503</strain>
    </source>
</reference>
<keyword evidence="3" id="KW-1185">Reference proteome</keyword>
<evidence type="ECO:0000256" key="1">
    <source>
        <dbReference type="SAM" id="Coils"/>
    </source>
</evidence>
<dbReference type="AlphaFoldDB" id="A0A2K3CS27"/>
<evidence type="ECO:0000313" key="3">
    <source>
        <dbReference type="Proteomes" id="UP000006906"/>
    </source>
</evidence>
<dbReference type="OrthoDB" id="532390at2759"/>
<dbReference type="PaxDb" id="3055-EDO96475"/>
<sequence>MYTSLRSVEVLAELVGVLPPEGAPILQKLVKAVREDVEEAQQEAQQRVEKAEQRAEKAEQRKDEAVAVMIREKDAKMVLVDAKMVLADKLHLRDKLLSRAMYSAGVRDGRSCLEYLEDLIGIAKWQRVQGWTKVLEQRPDLIKCLAEAAPSWGVDANNPSAAGKLAGKIAGMFNVLSCGIHPFIPGVGLVVYTGVLDAPTCEGLVCLAEALGVPCERHRSRSP</sequence>
<keyword evidence="1" id="KW-0175">Coiled coil</keyword>
<proteinExistence type="predicted"/>
<organism evidence="2 3">
    <name type="scientific">Chlamydomonas reinhardtii</name>
    <name type="common">Chlamydomonas smithii</name>
    <dbReference type="NCBI Taxonomy" id="3055"/>
    <lineage>
        <taxon>Eukaryota</taxon>
        <taxon>Viridiplantae</taxon>
        <taxon>Chlorophyta</taxon>
        <taxon>core chlorophytes</taxon>
        <taxon>Chlorophyceae</taxon>
        <taxon>CS clade</taxon>
        <taxon>Chlamydomonadales</taxon>
        <taxon>Chlamydomonadaceae</taxon>
        <taxon>Chlamydomonas</taxon>
    </lineage>
</organism>
<dbReference type="Proteomes" id="UP000006906">
    <property type="component" value="Chromosome 17"/>
</dbReference>
<dbReference type="Gramene" id="PNW71087">
    <property type="protein sequence ID" value="PNW71087"/>
    <property type="gene ID" value="CHLRE_17g746097v5"/>
</dbReference>
<evidence type="ECO:0000313" key="2">
    <source>
        <dbReference type="EMBL" id="PNW71087.1"/>
    </source>
</evidence>
<name>A0A2K3CS27_CHLRE</name>
<feature type="coiled-coil region" evidence="1">
    <location>
        <begin position="23"/>
        <end position="68"/>
    </location>
</feature>
<dbReference type="GeneID" id="66057219"/>
<dbReference type="InParanoid" id="A0A2K3CS27"/>
<dbReference type="RefSeq" id="XP_042915209.1">
    <property type="nucleotide sequence ID" value="XM_043072750.1"/>
</dbReference>
<protein>
    <submittedName>
        <fullName evidence="2">Uncharacterized protein</fullName>
    </submittedName>
</protein>
<accession>A0A2K3CS27</accession>